<sequence>MAYRFIQKYSFLFGVRWLLRRFNIYPNAYYNYLKNRKKESIQEKENIKSKIKEIYHSNNGILGHRQIKKFLQRLYNINISKTTAHKYLNKELKLSSIARVKRLNYKKGKPHKIFENLLKQNFYVSEPNKIWCTDFTYLKLTDGSFRYVKSVHQILLGSET</sequence>
<protein>
    <recommendedName>
        <fullName evidence="1">HTH-like domain-containing protein</fullName>
    </recommendedName>
</protein>
<reference evidence="2 3" key="1">
    <citation type="submission" date="2017-06" db="EMBL/GenBank/DDBJ databases">
        <title>Genome sequencing of Fusobacterium nucleatum subsp. polymorphum KCOM 1232 (=ChDC F37).</title>
        <authorList>
            <person name="Kook J.-K."/>
            <person name="Park S.-N."/>
            <person name="Lim Y.K."/>
            <person name="Roh H."/>
        </authorList>
    </citation>
    <scope>NUCLEOTIDE SEQUENCE [LARGE SCALE GENOMIC DNA]</scope>
    <source>
        <strain evidence="3">KCOM 1232 ( ChDC F37)</strain>
    </source>
</reference>
<dbReference type="InterPro" id="IPR050900">
    <property type="entry name" value="Transposase_IS3/IS150/IS904"/>
</dbReference>
<comment type="caution">
    <text evidence="2">The sequence shown here is derived from an EMBL/GenBank/DDBJ whole genome shotgun (WGS) entry which is preliminary data.</text>
</comment>
<dbReference type="Proteomes" id="UP000222862">
    <property type="component" value="Unassembled WGS sequence"/>
</dbReference>
<organism evidence="2 3">
    <name type="scientific">Fusobacterium nucleatum subsp. polymorphum</name>
    <name type="common">Fusobacterium polymorphum</name>
    <dbReference type="NCBI Taxonomy" id="76857"/>
    <lineage>
        <taxon>Bacteria</taxon>
        <taxon>Fusobacteriati</taxon>
        <taxon>Fusobacteriota</taxon>
        <taxon>Fusobacteriia</taxon>
        <taxon>Fusobacteriales</taxon>
        <taxon>Fusobacteriaceae</taxon>
        <taxon>Fusobacterium</taxon>
    </lineage>
</organism>
<dbReference type="AlphaFoldDB" id="A0A2B7Y717"/>
<evidence type="ECO:0000313" key="2">
    <source>
        <dbReference type="EMBL" id="PGH19894.1"/>
    </source>
</evidence>
<feature type="domain" description="HTH-like" evidence="1">
    <location>
        <begin position="44"/>
        <end position="101"/>
    </location>
</feature>
<dbReference type="PANTHER" id="PTHR46889">
    <property type="entry name" value="TRANSPOSASE INSF FOR INSERTION SEQUENCE IS3B-RELATED"/>
    <property type="match status" value="1"/>
</dbReference>
<dbReference type="EMBL" id="NJGI01000007">
    <property type="protein sequence ID" value="PGH19894.1"/>
    <property type="molecule type" value="Genomic_DNA"/>
</dbReference>
<evidence type="ECO:0000313" key="3">
    <source>
        <dbReference type="Proteomes" id="UP000222862"/>
    </source>
</evidence>
<proteinExistence type="predicted"/>
<dbReference type="Pfam" id="PF13276">
    <property type="entry name" value="HTH_21"/>
    <property type="match status" value="1"/>
</dbReference>
<evidence type="ECO:0000259" key="1">
    <source>
        <dbReference type="Pfam" id="PF13276"/>
    </source>
</evidence>
<name>A0A2B7Y717_FUSNP</name>
<gene>
    <name evidence="2" type="ORF">RN96_12300</name>
</gene>
<dbReference type="PANTHER" id="PTHR46889:SF4">
    <property type="entry name" value="TRANSPOSASE INSO FOR INSERTION SEQUENCE ELEMENT IS911B-RELATED"/>
    <property type="match status" value="1"/>
</dbReference>
<dbReference type="InterPro" id="IPR025948">
    <property type="entry name" value="HTH-like_dom"/>
</dbReference>
<accession>A0A2B7Y717</accession>